<organism evidence="1 2">
    <name type="scientific">Deinococcus yavapaiensis KR-236</name>
    <dbReference type="NCBI Taxonomy" id="694435"/>
    <lineage>
        <taxon>Bacteria</taxon>
        <taxon>Thermotogati</taxon>
        <taxon>Deinococcota</taxon>
        <taxon>Deinococci</taxon>
        <taxon>Deinococcales</taxon>
        <taxon>Deinococcaceae</taxon>
        <taxon>Deinococcus</taxon>
    </lineage>
</organism>
<dbReference type="InterPro" id="IPR011051">
    <property type="entry name" value="RmlC_Cupin_sf"/>
</dbReference>
<name>A0A318S593_9DEIO</name>
<evidence type="ECO:0000313" key="2">
    <source>
        <dbReference type="Proteomes" id="UP000248326"/>
    </source>
</evidence>
<dbReference type="AlphaFoldDB" id="A0A318S593"/>
<evidence type="ECO:0000313" key="1">
    <source>
        <dbReference type="EMBL" id="PYE52775.1"/>
    </source>
</evidence>
<dbReference type="SUPFAM" id="SSF51182">
    <property type="entry name" value="RmlC-like cupins"/>
    <property type="match status" value="1"/>
</dbReference>
<protein>
    <recommendedName>
        <fullName evidence="3">Mannose-6-phosphate isomerase class I</fullName>
    </recommendedName>
</protein>
<keyword evidence="2" id="KW-1185">Reference proteome</keyword>
<dbReference type="EMBL" id="QJSX01000012">
    <property type="protein sequence ID" value="PYE52775.1"/>
    <property type="molecule type" value="Genomic_DNA"/>
</dbReference>
<reference evidence="1 2" key="1">
    <citation type="submission" date="2018-06" db="EMBL/GenBank/DDBJ databases">
        <title>Genomic Encyclopedia of Type Strains, Phase IV (KMG-IV): sequencing the most valuable type-strain genomes for metagenomic binning, comparative biology and taxonomic classification.</title>
        <authorList>
            <person name="Goeker M."/>
        </authorList>
    </citation>
    <scope>NUCLEOTIDE SEQUENCE [LARGE SCALE GENOMIC DNA]</scope>
    <source>
        <strain evidence="1 2">DSM 18048</strain>
    </source>
</reference>
<dbReference type="InterPro" id="IPR014710">
    <property type="entry name" value="RmlC-like_jellyroll"/>
</dbReference>
<dbReference type="RefSeq" id="WP_110887661.1">
    <property type="nucleotide sequence ID" value="NZ_QJSX01000012.1"/>
</dbReference>
<gene>
    <name evidence="1" type="ORF">DES52_11296</name>
</gene>
<comment type="caution">
    <text evidence="1">The sequence shown here is derived from an EMBL/GenBank/DDBJ whole genome shotgun (WGS) entry which is preliminary data.</text>
</comment>
<dbReference type="Proteomes" id="UP000248326">
    <property type="component" value="Unassembled WGS sequence"/>
</dbReference>
<dbReference type="Gene3D" id="2.60.120.10">
    <property type="entry name" value="Jelly Rolls"/>
    <property type="match status" value="1"/>
</dbReference>
<sequence length="624" mass="71091">MAWYSSTDNPVNRPPLPPSWPESVARGVEALDVIARTLLDDVERLGRPCVVALDGYKGTDFDFPVRELTRVIEATGVSVVALDVTGVYRSPEALDALIAPFLTDDPSFGRVFPGDLADLTDAHAVERTTAYLRGVRADVGRRRIVVCFGIGAALPAWRDELDRVAYLDLTREELIVRDERGETRPIGRNTPGSTFWKRSYYVEYPALNRHKKRVLSAFDWYLDACRAHDPLLVPAEAYRSLMTALTGMPFVCKVFYMPGTFGGTEFGPRFGVNGLPNTSWDYEISVGDSHLLVAAGDEVLQLPFHNVLYAEPLRLVGAYSHETYPDHFPLAVYMQDGYFPPESDADFKRTHMPHHLHPDTAYCREHFHEPLGRYETYYIVRADPGAVTMHGFRDEADIEQYVREVVRSAETGEEFDWRRFVYEHPSSTGELHQLPPGTVHGTGGRQIILEIDTNPSRESTEYSFYLYDYVRPNFNYRANDMTGPPAKLQLRHGLATLRRNRKQDVMRALRAPPSVVREGEGWREVSFPMYSSMPYQVNRFEFTRQIEDRTNDFFHCLALTKGTRVRIRSKPDATRSFTLEFCDNVVVPAAFGEYVCENLADGECEVVKAFLRTDFHEPPPEEDW</sequence>
<accession>A0A318S593</accession>
<evidence type="ECO:0008006" key="3">
    <source>
        <dbReference type="Google" id="ProtNLM"/>
    </source>
</evidence>
<dbReference type="OrthoDB" id="9808275at2"/>
<proteinExistence type="predicted"/>